<protein>
    <recommendedName>
        <fullName evidence="4">Attractin/MKLN-like beta-propeller domain-containing protein</fullName>
    </recommendedName>
</protein>
<gene>
    <name evidence="5" type="ORF">GLOIN_2v1868164</name>
</gene>
<dbReference type="VEuPathDB" id="FungiDB:RhiirFUN_017458"/>
<evidence type="ECO:0000256" key="2">
    <source>
        <dbReference type="ARBA" id="ARBA00022737"/>
    </source>
</evidence>
<keyword evidence="3" id="KW-0812">Transmembrane</keyword>
<dbReference type="Pfam" id="PF24981">
    <property type="entry name" value="Beta-prop_ATRN-LZTR1"/>
    <property type="match status" value="1"/>
</dbReference>
<reference evidence="5 6" key="2">
    <citation type="journal article" date="2018" name="New Phytol.">
        <title>High intraspecific genome diversity in the model arbuscular mycorrhizal symbiont Rhizophagus irregularis.</title>
        <authorList>
            <person name="Chen E.C.H."/>
            <person name="Morin E."/>
            <person name="Beaudet D."/>
            <person name="Noel J."/>
            <person name="Yildirir G."/>
            <person name="Ndikumana S."/>
            <person name="Charron P."/>
            <person name="St-Onge C."/>
            <person name="Giorgi J."/>
            <person name="Kruger M."/>
            <person name="Marton T."/>
            <person name="Ropars J."/>
            <person name="Grigoriev I.V."/>
            <person name="Hainaut M."/>
            <person name="Henrissat B."/>
            <person name="Roux C."/>
            <person name="Martin F."/>
            <person name="Corradi N."/>
        </authorList>
    </citation>
    <scope>NUCLEOTIDE SEQUENCE [LARGE SCALE GENOMIC DNA]</scope>
    <source>
        <strain evidence="5 6">DAOM 197198</strain>
    </source>
</reference>
<dbReference type="SUPFAM" id="SSF117281">
    <property type="entry name" value="Kelch motif"/>
    <property type="match status" value="1"/>
</dbReference>
<feature type="transmembrane region" description="Helical" evidence="3">
    <location>
        <begin position="395"/>
        <end position="414"/>
    </location>
</feature>
<evidence type="ECO:0000313" key="5">
    <source>
        <dbReference type="EMBL" id="POG81369.1"/>
    </source>
</evidence>
<accession>A0A2P4QUQ2</accession>
<keyword evidence="3" id="KW-0472">Membrane</keyword>
<keyword evidence="2" id="KW-0677">Repeat</keyword>
<dbReference type="EMBL" id="AUPC02000011">
    <property type="protein sequence ID" value="POG81369.1"/>
    <property type="molecule type" value="Genomic_DNA"/>
</dbReference>
<keyword evidence="6" id="KW-1185">Reference proteome</keyword>
<dbReference type="AlphaFoldDB" id="A0A2P4QUQ2"/>
<sequence>MTCLTFNIIIYYLLYIFSLSYVESFTPAARAVHSSVFIESNNRLYFLGGEINGNIPVNEVFYLDVSKNFDTVSPPWTDLTPAAAIPFRSSWAGVSDISINGDSIISLFGGYMLDNNIDQDSFTSNLYTFNVTSQQWSIPQIQGNSPKRRRNMKSVIDDSGIIYIFGGYFVVPTTPQEIMFNDMIKIDINTFSLSFGSTQNGPTRRCAYTATLLPKGIIVYIGGYEEDGNSIVDINEVFLYNTKLDAWSLMNANNINSIESRYLHSAVLAPDGKIIVYGGLKDALGEETMKVVPDLAVLDTNTFPFEWNVPQVTSNVGSIPSLACHSADIVGDNMIVAFGNITRSNAPSVELNPKIYLLNVMNYTWVNTFDPKQQSTDNNIDTTQQDKIAKIKTEIGIICGVIGSVVIIVIIFFINKWKKRDKVTLRIPGEETLRIPSEKRL</sequence>
<dbReference type="InterPro" id="IPR056737">
    <property type="entry name" value="Beta-prop_ATRN-MKLN-like"/>
</dbReference>
<comment type="caution">
    <text evidence="5">The sequence shown here is derived from an EMBL/GenBank/DDBJ whole genome shotgun (WGS) entry which is preliminary data.</text>
</comment>
<organism evidence="5 6">
    <name type="scientific">Rhizophagus irregularis (strain DAOM 181602 / DAOM 197198 / MUCL 43194)</name>
    <name type="common">Arbuscular mycorrhizal fungus</name>
    <name type="synonym">Glomus intraradices</name>
    <dbReference type="NCBI Taxonomy" id="747089"/>
    <lineage>
        <taxon>Eukaryota</taxon>
        <taxon>Fungi</taxon>
        <taxon>Fungi incertae sedis</taxon>
        <taxon>Mucoromycota</taxon>
        <taxon>Glomeromycotina</taxon>
        <taxon>Glomeromycetes</taxon>
        <taxon>Glomerales</taxon>
        <taxon>Glomeraceae</taxon>
        <taxon>Rhizophagus</taxon>
    </lineage>
</organism>
<evidence type="ECO:0000256" key="3">
    <source>
        <dbReference type="SAM" id="Phobius"/>
    </source>
</evidence>
<evidence type="ECO:0000256" key="1">
    <source>
        <dbReference type="ARBA" id="ARBA00022441"/>
    </source>
</evidence>
<keyword evidence="3" id="KW-1133">Transmembrane helix</keyword>
<dbReference type="Proteomes" id="UP000018888">
    <property type="component" value="Unassembled WGS sequence"/>
</dbReference>
<reference evidence="5 6" key="1">
    <citation type="journal article" date="2013" name="Proc. Natl. Acad. Sci. U.S.A.">
        <title>Genome of an arbuscular mycorrhizal fungus provides insight into the oldest plant symbiosis.</title>
        <authorList>
            <person name="Tisserant E."/>
            <person name="Malbreil M."/>
            <person name="Kuo A."/>
            <person name="Kohler A."/>
            <person name="Symeonidi A."/>
            <person name="Balestrini R."/>
            <person name="Charron P."/>
            <person name="Duensing N."/>
            <person name="Frei Dit Frey N."/>
            <person name="Gianinazzi-Pearson V."/>
            <person name="Gilbert L.B."/>
            <person name="Handa Y."/>
            <person name="Herr J.R."/>
            <person name="Hijri M."/>
            <person name="Koul R."/>
            <person name="Kawaguchi M."/>
            <person name="Krajinski F."/>
            <person name="Lammers P.J."/>
            <person name="Masclaux F.G."/>
            <person name="Murat C."/>
            <person name="Morin E."/>
            <person name="Ndikumana S."/>
            <person name="Pagni M."/>
            <person name="Petitpierre D."/>
            <person name="Requena N."/>
            <person name="Rosikiewicz P."/>
            <person name="Riley R."/>
            <person name="Saito K."/>
            <person name="San Clemente H."/>
            <person name="Shapiro H."/>
            <person name="van Tuinen D."/>
            <person name="Becard G."/>
            <person name="Bonfante P."/>
            <person name="Paszkowski U."/>
            <person name="Shachar-Hill Y.Y."/>
            <person name="Tuskan G.A."/>
            <person name="Young P.W."/>
            <person name="Sanders I.R."/>
            <person name="Henrissat B."/>
            <person name="Rensing S.A."/>
            <person name="Grigoriev I.V."/>
            <person name="Corradi N."/>
            <person name="Roux C."/>
            <person name="Martin F."/>
        </authorList>
    </citation>
    <scope>NUCLEOTIDE SEQUENCE [LARGE SCALE GENOMIC DNA]</scope>
    <source>
        <strain evidence="5 6">DAOM 197198</strain>
    </source>
</reference>
<keyword evidence="1" id="KW-0880">Kelch repeat</keyword>
<dbReference type="PANTHER" id="PTHR46228:SF2">
    <property type="entry name" value="KELCH REPEAT PROTEIN (AFU_ORTHOLOGUE AFUA_4G14350)"/>
    <property type="match status" value="1"/>
</dbReference>
<dbReference type="InterPro" id="IPR015915">
    <property type="entry name" value="Kelch-typ_b-propeller"/>
</dbReference>
<evidence type="ECO:0000259" key="4">
    <source>
        <dbReference type="Pfam" id="PF24981"/>
    </source>
</evidence>
<feature type="domain" description="Attractin/MKLN-like beta-propeller" evidence="4">
    <location>
        <begin position="25"/>
        <end position="281"/>
    </location>
</feature>
<proteinExistence type="predicted"/>
<name>A0A2P4QUQ2_RHIID</name>
<dbReference type="Gene3D" id="2.120.10.80">
    <property type="entry name" value="Kelch-type beta propeller"/>
    <property type="match status" value="2"/>
</dbReference>
<dbReference type="PANTHER" id="PTHR46228">
    <property type="entry name" value="KELCH DOMAIN-CONTAINING PROTEIN"/>
    <property type="match status" value="1"/>
</dbReference>
<evidence type="ECO:0000313" key="6">
    <source>
        <dbReference type="Proteomes" id="UP000018888"/>
    </source>
</evidence>